<evidence type="ECO:0000313" key="3">
    <source>
        <dbReference type="Proteomes" id="UP001176961"/>
    </source>
</evidence>
<proteinExistence type="predicted"/>
<keyword evidence="1" id="KW-0472">Membrane</keyword>
<comment type="caution">
    <text evidence="2">The sequence shown here is derived from an EMBL/GenBank/DDBJ whole genome shotgun (WGS) entry which is preliminary data.</text>
</comment>
<organism evidence="2 3">
    <name type="scientific">Cylicocyclus nassatus</name>
    <name type="common">Nematode worm</name>
    <dbReference type="NCBI Taxonomy" id="53992"/>
    <lineage>
        <taxon>Eukaryota</taxon>
        <taxon>Metazoa</taxon>
        <taxon>Ecdysozoa</taxon>
        <taxon>Nematoda</taxon>
        <taxon>Chromadorea</taxon>
        <taxon>Rhabditida</taxon>
        <taxon>Rhabditina</taxon>
        <taxon>Rhabditomorpha</taxon>
        <taxon>Strongyloidea</taxon>
        <taxon>Strongylidae</taxon>
        <taxon>Cylicocyclus</taxon>
    </lineage>
</organism>
<feature type="transmembrane region" description="Helical" evidence="1">
    <location>
        <begin position="57"/>
        <end position="76"/>
    </location>
</feature>
<keyword evidence="1" id="KW-0812">Transmembrane</keyword>
<dbReference type="Proteomes" id="UP001176961">
    <property type="component" value="Unassembled WGS sequence"/>
</dbReference>
<dbReference type="AlphaFoldDB" id="A0AA36H2A1"/>
<keyword evidence="3" id="KW-1185">Reference proteome</keyword>
<gene>
    <name evidence="2" type="ORF">CYNAS_LOCUS14738</name>
</gene>
<evidence type="ECO:0000313" key="2">
    <source>
        <dbReference type="EMBL" id="CAJ0602755.1"/>
    </source>
</evidence>
<sequence>MNGDIRNELIHSQGGIFQKPPPIKYYNPVAVHLKKIDYSGFCECRIEAWSEQFHTTVLLTIIITFLGTFLLMYLWADRIFERKKAPEDEDNK</sequence>
<accession>A0AA36H2A1</accession>
<evidence type="ECO:0000256" key="1">
    <source>
        <dbReference type="SAM" id="Phobius"/>
    </source>
</evidence>
<dbReference type="EMBL" id="CATQJL010000305">
    <property type="protein sequence ID" value="CAJ0602755.1"/>
    <property type="molecule type" value="Genomic_DNA"/>
</dbReference>
<name>A0AA36H2A1_CYLNA</name>
<reference evidence="2" key="1">
    <citation type="submission" date="2023-07" db="EMBL/GenBank/DDBJ databases">
        <authorList>
            <consortium name="CYATHOMIX"/>
        </authorList>
    </citation>
    <scope>NUCLEOTIDE SEQUENCE</scope>
    <source>
        <strain evidence="2">N/A</strain>
    </source>
</reference>
<protein>
    <submittedName>
        <fullName evidence="2">Uncharacterized protein</fullName>
    </submittedName>
</protein>
<keyword evidence="1" id="KW-1133">Transmembrane helix</keyword>